<sequence length="258" mass="28959">MLADLSGMLPLRTCRGIVAHLQLNDPLWLILLTSIERLGSEAILTTILPRASILLLTPAFARLILRLNLQPPEFVTGNYYFELRAVSLTQQLGYYKEYQSKVTKLVGIEKAKGMFSAGIHLLSAGNSDYLQNYNINTYIYRQYTPDQFADLLMTSFSNFVQFFKRSVDQYESDLQFVVQSLLLSMDVNELQLVKSGLCYGNCIRYALVKLLRSSGYNAAVCASKWQGCNKVPGGQVHPEKYLDSLQSSSTIAQIVEVA</sequence>
<dbReference type="RefSeq" id="XP_056688357.1">
    <property type="nucleotide sequence ID" value="XM_056832379.1"/>
</dbReference>
<keyword evidence="1" id="KW-1185">Reference proteome</keyword>
<accession>A0ABM3QYB4</accession>
<dbReference type="PANTHER" id="PTHR45642:SF103">
    <property type="entry name" value="ZINC FINGER PROTEIN"/>
    <property type="match status" value="1"/>
</dbReference>
<protein>
    <submittedName>
        <fullName evidence="2">Uncharacterized protein</fullName>
    </submittedName>
</protein>
<evidence type="ECO:0000313" key="1">
    <source>
        <dbReference type="Proteomes" id="UP000813463"/>
    </source>
</evidence>
<dbReference type="Pfam" id="PF04720">
    <property type="entry name" value="PDDEXK_6"/>
    <property type="match status" value="1"/>
</dbReference>
<dbReference type="InterPro" id="IPR050592">
    <property type="entry name" value="GDSL_lipolytic_enzyme"/>
</dbReference>
<dbReference type="GeneID" id="110802081"/>
<dbReference type="Proteomes" id="UP000813463">
    <property type="component" value="Chromosome 6"/>
</dbReference>
<name>A0ABM3QYB4_SPIOL</name>
<reference evidence="2" key="2">
    <citation type="submission" date="2025-08" db="UniProtKB">
        <authorList>
            <consortium name="RefSeq"/>
        </authorList>
    </citation>
    <scope>IDENTIFICATION</scope>
    <source>
        <tissue evidence="2">Leaf</tissue>
    </source>
</reference>
<organism evidence="1 2">
    <name type="scientific">Spinacia oleracea</name>
    <name type="common">Spinach</name>
    <dbReference type="NCBI Taxonomy" id="3562"/>
    <lineage>
        <taxon>Eukaryota</taxon>
        <taxon>Viridiplantae</taxon>
        <taxon>Streptophyta</taxon>
        <taxon>Embryophyta</taxon>
        <taxon>Tracheophyta</taxon>
        <taxon>Spermatophyta</taxon>
        <taxon>Magnoliopsida</taxon>
        <taxon>eudicotyledons</taxon>
        <taxon>Gunneridae</taxon>
        <taxon>Pentapetalae</taxon>
        <taxon>Caryophyllales</taxon>
        <taxon>Chenopodiaceae</taxon>
        <taxon>Chenopodioideae</taxon>
        <taxon>Anserineae</taxon>
        <taxon>Spinacia</taxon>
    </lineage>
</organism>
<evidence type="ECO:0000313" key="2">
    <source>
        <dbReference type="RefSeq" id="XP_056688357.1"/>
    </source>
</evidence>
<reference evidence="1" key="1">
    <citation type="journal article" date="2021" name="Nat. Commun.">
        <title>Genomic analyses provide insights into spinach domestication and the genetic basis of agronomic traits.</title>
        <authorList>
            <person name="Cai X."/>
            <person name="Sun X."/>
            <person name="Xu C."/>
            <person name="Sun H."/>
            <person name="Wang X."/>
            <person name="Ge C."/>
            <person name="Zhang Z."/>
            <person name="Wang Q."/>
            <person name="Fei Z."/>
            <person name="Jiao C."/>
            <person name="Wang Q."/>
        </authorList>
    </citation>
    <scope>NUCLEOTIDE SEQUENCE [LARGE SCALE GENOMIC DNA]</scope>
    <source>
        <strain evidence="1">cv. Varoflay</strain>
    </source>
</reference>
<dbReference type="PANTHER" id="PTHR45642">
    <property type="entry name" value="GDSL ESTERASE/LIPASE EXL3"/>
    <property type="match status" value="1"/>
</dbReference>
<dbReference type="InterPro" id="IPR006502">
    <property type="entry name" value="PDDEXK-like"/>
</dbReference>
<gene>
    <name evidence="2" type="primary">LOC110802081</name>
</gene>
<proteinExistence type="predicted"/>